<organism evidence="2 3">
    <name type="scientific">bacterium (Candidatus Ratteibacteria) CG01_land_8_20_14_3_00_40_19</name>
    <dbReference type="NCBI Taxonomy" id="2014290"/>
    <lineage>
        <taxon>Bacteria</taxon>
        <taxon>Candidatus Ratteibacteria</taxon>
    </lineage>
</organism>
<sequence>MLSLSSKPKPFRKQGGNSMTKFNAKQKFLFSPETIFNLRPLEKYEILFSFLDTSPLQQLYPSTGRAPIPYEALLRALVYKNIKTLSCLSDLVGELKDNPNLALMLGFHPLHLPCVENFSAFLQDTENSIFQRVKDSLVTNLISLKEVKGTYLSFDSCNIPVKVRENNLKTSVKARFDKTRIPKGDPECRLGIMIHFPKPFQKEIKYFWGYRNFVLSDALSELPISEETKPANVVDGMVVIPRLKSAKSKFNLDIRGVIGDAGLDSAKVLLFIINDLKAKPYIARNPRRGKDPNLKVSPTGNRLCIAGFEMLYWGKFKEGNRTRLKFVCPITHSKKFRKEHPYCPWFHPQFIKGKGCFAYTQVLDEDIRKKIDYGSPPV</sequence>
<protein>
    <submittedName>
        <fullName evidence="2">DDE transposase</fullName>
    </submittedName>
</protein>
<dbReference type="EMBL" id="PETL01000124">
    <property type="protein sequence ID" value="PIV64375.1"/>
    <property type="molecule type" value="Genomic_DNA"/>
</dbReference>
<gene>
    <name evidence="2" type="ORF">COS11_02505</name>
</gene>
<accession>A0A2M7E9K5</accession>
<feature type="domain" description="Transposase InsH N-terminal" evidence="1">
    <location>
        <begin position="44"/>
        <end position="109"/>
    </location>
</feature>
<proteinExistence type="predicted"/>
<dbReference type="InterPro" id="IPR008490">
    <property type="entry name" value="Transposase_InsH_N"/>
</dbReference>
<evidence type="ECO:0000313" key="3">
    <source>
        <dbReference type="Proteomes" id="UP000228886"/>
    </source>
</evidence>
<reference evidence="3" key="1">
    <citation type="submission" date="2017-09" db="EMBL/GenBank/DDBJ databases">
        <title>Depth-based differentiation of microbial function through sediment-hosted aquifers and enrichment of novel symbionts in the deep terrestrial subsurface.</title>
        <authorList>
            <person name="Probst A.J."/>
            <person name="Ladd B."/>
            <person name="Jarett J.K."/>
            <person name="Geller-Mcgrath D.E."/>
            <person name="Sieber C.M.K."/>
            <person name="Emerson J.B."/>
            <person name="Anantharaman K."/>
            <person name="Thomas B.C."/>
            <person name="Malmstrom R."/>
            <person name="Stieglmeier M."/>
            <person name="Klingl A."/>
            <person name="Woyke T."/>
            <person name="Ryan C.M."/>
            <person name="Banfield J.F."/>
        </authorList>
    </citation>
    <scope>NUCLEOTIDE SEQUENCE [LARGE SCALE GENOMIC DNA]</scope>
</reference>
<dbReference type="Pfam" id="PF05598">
    <property type="entry name" value="DUF772"/>
    <property type="match status" value="1"/>
</dbReference>
<evidence type="ECO:0000259" key="1">
    <source>
        <dbReference type="Pfam" id="PF05598"/>
    </source>
</evidence>
<dbReference type="AlphaFoldDB" id="A0A2M7E9K5"/>
<name>A0A2M7E9K5_9BACT</name>
<comment type="caution">
    <text evidence="2">The sequence shown here is derived from an EMBL/GenBank/DDBJ whole genome shotgun (WGS) entry which is preliminary data.</text>
</comment>
<evidence type="ECO:0000313" key="2">
    <source>
        <dbReference type="EMBL" id="PIV64375.1"/>
    </source>
</evidence>
<dbReference type="Proteomes" id="UP000228886">
    <property type="component" value="Unassembled WGS sequence"/>
</dbReference>